<evidence type="ECO:0000313" key="2">
    <source>
        <dbReference type="EMBL" id="GID50739.1"/>
    </source>
</evidence>
<dbReference type="InterPro" id="IPR054567">
    <property type="entry name" value="NNH7"/>
</dbReference>
<accession>A0ABQ3WWU6</accession>
<sequence length="1101" mass="120454">MPQSLSYLDAVKLLGGSGPLMKVADNVLGGVLSVATAGGSEVAVSLFDAKTEAVRLGHLVTDKITDIVRGQTRYTRTERLHAAHAVLVVTSFFTAPDDCLDATGLENPGFTRDDQLLLITVGGAEGSWQSQLLAARIPAPAADLTHDRLLTELATWYESLSWRLSKHLHGLAAWEAAARPIREAAEKALIEALPAIAATRYEEAARQLTMEVPEFAIWLSQLDTRATSRGLQALEAALLRATSDRAPARHRADLALTYRAVLDDPVLGGDTGEVTKPSLGIAYLDPHFRVKPAGPGARAADEDWWADAPVRDDFGTFLATYLTTPQAAEAPMLLLGQPGAGKSTLTKVLAARLPAADYLTVRVTLREVRAEAEIQDQIEQALRGAIGETVAWADLARDADAAMPVILLDGFDELLQATGLHQSDYLTRVAAFQQREARLGRPAAVVVTSRVAVADRARLPAGSLAARLEPFDESQVERWLDTWNDANAAYWARTGLRPLARDVVLRFPDLATQPLLLLMLALYDATGNALQDATDFDTGLLYEQLLHDFAAREVRRVHDGRPDAELPGLVEEELLRLSVVAFAMFHRLRLWVTTEELDADLAGLGLRPSSSRTSADFRSPLSAGQEMVGRFFFIQRAQALQDDQTRQTYEFLHATFGEYLVARLVVHAVQEAAALAKVRSIRLGQQSQDDELLQNLLGYTPLCARNTILPFLAALVARFNPDDLYEWVIGRLRVAVTRPTWTPRSYQPIEKRVDYWMSTYSFNLLLIALACGKPVRASQLYQHAGDPAGWLRDMALQWRAAVPGGMFLDAMEQIGVERDWTADRRRDLTLVGGAGLGPPSAVDPSWMMSVVPGEPARETGFGAVFPMRTVLRSMDLSSALSDDLLRHALDPMIDRFPLAAFATIVERSPGDLESVAHSLMRLSLLSGRTDRPTDLLSAYDRALIAILALDEEPIPGADVHPTMEMFLRLLTADARTLPSEEVLRLVGVLLDEGWVGGIFLIPVLECLAVGRARSARAYDEIAAAVVIEAETKVVALSADACLRLLTALPVTRAWHLGPLLAAIDIRLDAEDVLERVDADADFAARLESARARFDGYRDLTE</sequence>
<dbReference type="SMART" id="SM00382">
    <property type="entry name" value="AAA"/>
    <property type="match status" value="1"/>
</dbReference>
<protein>
    <recommendedName>
        <fullName evidence="1">AAA+ ATPase domain-containing protein</fullName>
    </recommendedName>
</protein>
<comment type="caution">
    <text evidence="2">The sequence shown here is derived from an EMBL/GenBank/DDBJ whole genome shotgun (WGS) entry which is preliminary data.</text>
</comment>
<dbReference type="RefSeq" id="WP_204300741.1">
    <property type="nucleotide sequence ID" value="NZ_BAAAGQ010000017.1"/>
</dbReference>
<gene>
    <name evidence="2" type="ORF">Aca07nite_80140</name>
</gene>
<dbReference type="Pfam" id="PF22738">
    <property type="entry name" value="NNH7"/>
    <property type="match status" value="1"/>
</dbReference>
<proteinExistence type="predicted"/>
<dbReference type="Gene3D" id="3.40.50.300">
    <property type="entry name" value="P-loop containing nucleotide triphosphate hydrolases"/>
    <property type="match status" value="1"/>
</dbReference>
<name>A0ABQ3WWU6_9ACTN</name>
<organism evidence="2">
    <name type="scientific">Actinoplanes campanulatus</name>
    <dbReference type="NCBI Taxonomy" id="113559"/>
    <lineage>
        <taxon>Bacteria</taxon>
        <taxon>Bacillati</taxon>
        <taxon>Actinomycetota</taxon>
        <taxon>Actinomycetes</taxon>
        <taxon>Micromonosporales</taxon>
        <taxon>Micromonosporaceae</taxon>
        <taxon>Actinoplanes</taxon>
    </lineage>
</organism>
<reference evidence="2" key="1">
    <citation type="submission" date="2021-01" db="EMBL/GenBank/DDBJ databases">
        <title>Whole genome shotgun sequence of Actinoplanes capillaceus NBRC 16408.</title>
        <authorList>
            <person name="Komaki H."/>
            <person name="Tamura T."/>
        </authorList>
    </citation>
    <scope>NUCLEOTIDE SEQUENCE [LARGE SCALE GENOMIC DNA]</scope>
    <source>
        <strain evidence="2">NBRC 16408</strain>
    </source>
</reference>
<evidence type="ECO:0000259" key="1">
    <source>
        <dbReference type="SMART" id="SM00382"/>
    </source>
</evidence>
<dbReference type="InterPro" id="IPR003593">
    <property type="entry name" value="AAA+_ATPase"/>
</dbReference>
<dbReference type="Pfam" id="PF00004">
    <property type="entry name" value="AAA"/>
    <property type="match status" value="1"/>
</dbReference>
<dbReference type="InterPro" id="IPR027417">
    <property type="entry name" value="P-loop_NTPase"/>
</dbReference>
<dbReference type="SUPFAM" id="SSF52540">
    <property type="entry name" value="P-loop containing nucleoside triphosphate hydrolases"/>
    <property type="match status" value="1"/>
</dbReference>
<feature type="domain" description="AAA+ ATPase" evidence="1">
    <location>
        <begin position="328"/>
        <end position="481"/>
    </location>
</feature>
<dbReference type="InterPro" id="IPR003959">
    <property type="entry name" value="ATPase_AAA_core"/>
</dbReference>
<dbReference type="EMBL" id="BOMF01000157">
    <property type="protein sequence ID" value="GID50739.1"/>
    <property type="molecule type" value="Genomic_DNA"/>
</dbReference>